<dbReference type="InterPro" id="IPR005288">
    <property type="entry name" value="NadB"/>
</dbReference>
<protein>
    <submittedName>
        <fullName evidence="1">Secreted protein</fullName>
    </submittedName>
</protein>
<dbReference type="GO" id="GO:0009435">
    <property type="term" value="P:NAD+ biosynthetic process"/>
    <property type="evidence" value="ECO:0007669"/>
    <property type="project" value="InterPro"/>
</dbReference>
<keyword evidence="2" id="KW-1185">Reference proteome</keyword>
<organism evidence="1 2">
    <name type="scientific">Beutenbergia cavernae (strain ATCC BAA-8 / DSM 12333 / CCUG 43141 / JCM 11478 / NBRC 16432 / NCIMB 13614 / HKI 0122)</name>
    <dbReference type="NCBI Taxonomy" id="471853"/>
    <lineage>
        <taxon>Bacteria</taxon>
        <taxon>Bacillati</taxon>
        <taxon>Actinomycetota</taxon>
        <taxon>Actinomycetes</taxon>
        <taxon>Micrococcales</taxon>
        <taxon>Beutenbergiaceae</taxon>
        <taxon>Beutenbergia</taxon>
    </lineage>
</organism>
<dbReference type="SUPFAM" id="SSF51905">
    <property type="entry name" value="FAD/NAD(P)-binding domain"/>
    <property type="match status" value="1"/>
</dbReference>
<dbReference type="EMBL" id="CP001618">
    <property type="protein sequence ID" value="ACQ80967.1"/>
    <property type="molecule type" value="Genomic_DNA"/>
</dbReference>
<proteinExistence type="predicted"/>
<dbReference type="Gene3D" id="3.50.50.60">
    <property type="entry name" value="FAD/NAD(P)-binding domain"/>
    <property type="match status" value="1"/>
</dbReference>
<dbReference type="GO" id="GO:0008734">
    <property type="term" value="F:L-aspartate oxidase activity"/>
    <property type="evidence" value="ECO:0007669"/>
    <property type="project" value="InterPro"/>
</dbReference>
<dbReference type="PANTHER" id="PTHR42716:SF1">
    <property type="entry name" value="SLL0471 PROTEIN"/>
    <property type="match status" value="1"/>
</dbReference>
<dbReference type="PANTHER" id="PTHR42716">
    <property type="entry name" value="L-ASPARTATE OXIDASE"/>
    <property type="match status" value="1"/>
</dbReference>
<dbReference type="STRING" id="471853.Bcav_2722"/>
<sequence>MTERSTEVLVVGGGLGGVAAALTAARLGRRVVLTEETDWLGGQLTAQLVPPDEHAWIETDVVSPSYADLRTRIRDYYRRAYPLTPEAAVDPMLNPGRGKVSRLCHEPRVAVAVLDELLAPWRASGAIDVLMGYVPVAVHTDGDVVEAVTLRDAAGDELTVTAPYVVDATELGDLLELGGVEHVVGAESRDETGELHAPAQADPLDQQAVSWCFALEHRPGEDHTIDRPASYSHWASHVAPFWPGPQLSWTDVEPVSLRLRDRPIFMSAPTEGVPFDLWAYRRILSSEVFDARSGIREVSVVNWPQIDYWEAPLLGVSDSEAARALEASRDLSLAFLYWMQTDAPREDGGTGYPGLRLRPDVAGTADGLAKAAYIREARRIRAEFTVLEQHVGTEARGIDAGSALFADAVGIGHYRIDLHPSTAGRTYVDVASFPFQIPLGSLLPVRVENLLPACKNIGTTHITNGAYRLHPVEWSIGEAVGALAAFSLDRGIAPRKVRADAVELADYQALLTDTLGITLAWPEQVRTHRPAY</sequence>
<dbReference type="KEGG" id="bcv:Bcav_2722"/>
<dbReference type="RefSeq" id="WP_015883207.1">
    <property type="nucleotide sequence ID" value="NC_012669.1"/>
</dbReference>
<dbReference type="eggNOG" id="COG1249">
    <property type="taxonomic scope" value="Bacteria"/>
</dbReference>
<dbReference type="HOGENOM" id="CLU_029779_1_0_11"/>
<accession>C5BY67</accession>
<dbReference type="AlphaFoldDB" id="C5BY67"/>
<evidence type="ECO:0000313" key="1">
    <source>
        <dbReference type="EMBL" id="ACQ80967.1"/>
    </source>
</evidence>
<dbReference type="Pfam" id="PF12831">
    <property type="entry name" value="FAD_oxidored"/>
    <property type="match status" value="1"/>
</dbReference>
<evidence type="ECO:0000313" key="2">
    <source>
        <dbReference type="Proteomes" id="UP000007962"/>
    </source>
</evidence>
<gene>
    <name evidence="1" type="ordered locus">Bcav_2722</name>
</gene>
<dbReference type="Proteomes" id="UP000007962">
    <property type="component" value="Chromosome"/>
</dbReference>
<name>C5BY67_BEUC1</name>
<reference evidence="1 2" key="1">
    <citation type="journal article" date="2009" name="Stand. Genomic Sci.">
        <title>Complete genome sequence of Beutenbergia cavernae type strain (HKI 0122).</title>
        <authorList>
            <person name="Land M."/>
            <person name="Pukall R."/>
            <person name="Abt B."/>
            <person name="Goker M."/>
            <person name="Rohde M."/>
            <person name="Glavina Del Rio T."/>
            <person name="Tice H."/>
            <person name="Copeland A."/>
            <person name="Cheng J.F."/>
            <person name="Lucas S."/>
            <person name="Chen F."/>
            <person name="Nolan M."/>
            <person name="Bruce D."/>
            <person name="Goodwin L."/>
            <person name="Pitluck S."/>
            <person name="Ivanova N."/>
            <person name="Mavromatis K."/>
            <person name="Ovchinnikova G."/>
            <person name="Pati A."/>
            <person name="Chen A."/>
            <person name="Palaniappan K."/>
            <person name="Hauser L."/>
            <person name="Chang Y.J."/>
            <person name="Jefferies C.C."/>
            <person name="Saunders E."/>
            <person name="Brettin T."/>
            <person name="Detter J.C."/>
            <person name="Han C."/>
            <person name="Chain P."/>
            <person name="Bristow J."/>
            <person name="Eisen J.A."/>
            <person name="Markowitz V."/>
            <person name="Hugenholtz P."/>
            <person name="Kyrpides N.C."/>
            <person name="Klenk H.P."/>
            <person name="Lapidus A."/>
        </authorList>
    </citation>
    <scope>NUCLEOTIDE SEQUENCE [LARGE SCALE GENOMIC DNA]</scope>
    <source>
        <strain evidence="2">ATCC BAA-8 / DSM 12333 / NBRC 16432</strain>
    </source>
</reference>
<dbReference type="InterPro" id="IPR036188">
    <property type="entry name" value="FAD/NAD-bd_sf"/>
</dbReference>
<dbReference type="OrthoDB" id="615715at2"/>